<keyword evidence="3" id="KW-1185">Reference proteome</keyword>
<feature type="transmembrane region" description="Helical" evidence="1">
    <location>
        <begin position="84"/>
        <end position="102"/>
    </location>
</feature>
<name>A0A449B1W9_9BACT</name>
<feature type="transmembrane region" description="Helical" evidence="1">
    <location>
        <begin position="6"/>
        <end position="27"/>
    </location>
</feature>
<keyword evidence="1" id="KW-0812">Transmembrane</keyword>
<reference evidence="2 3" key="1">
    <citation type="submission" date="2019-01" db="EMBL/GenBank/DDBJ databases">
        <authorList>
            <consortium name="Pathogen Informatics"/>
        </authorList>
    </citation>
    <scope>NUCLEOTIDE SEQUENCE [LARGE SCALE GENOMIC DNA]</scope>
    <source>
        <strain evidence="2 3">NCTC10181</strain>
    </source>
</reference>
<evidence type="ECO:0000313" key="2">
    <source>
        <dbReference type="EMBL" id="VEU74592.1"/>
    </source>
</evidence>
<dbReference type="KEGG" id="mcit:NCTC10181_00446"/>
<keyword evidence="1" id="KW-1133">Transmembrane helix</keyword>
<feature type="transmembrane region" description="Helical" evidence="1">
    <location>
        <begin position="108"/>
        <end position="132"/>
    </location>
</feature>
<protein>
    <submittedName>
        <fullName evidence="2">Uncharacterized protein</fullName>
    </submittedName>
</protein>
<proteinExistence type="predicted"/>
<evidence type="ECO:0000256" key="1">
    <source>
        <dbReference type="SAM" id="Phobius"/>
    </source>
</evidence>
<dbReference type="Proteomes" id="UP000290985">
    <property type="component" value="Chromosome"/>
</dbReference>
<accession>A0A449B1W9</accession>
<organism evidence="2 3">
    <name type="scientific">Mycoplasmopsis citelli</name>
    <dbReference type="NCBI Taxonomy" id="171281"/>
    <lineage>
        <taxon>Bacteria</taxon>
        <taxon>Bacillati</taxon>
        <taxon>Mycoplasmatota</taxon>
        <taxon>Mycoplasmoidales</taxon>
        <taxon>Metamycoplasmataceae</taxon>
        <taxon>Mycoplasmopsis</taxon>
    </lineage>
</organism>
<gene>
    <name evidence="2" type="ORF">NCTC10181_00446</name>
</gene>
<sequence>MELEAKIYFILFIITFIVLIFDHITIIHTEWKKIEKHIIIITIKKINFVLKNNIKVHPLFGESINSLFSIIKIGNKNILFKNSFTFIYFAGLLFFMILAPIYNLFYDVFYIIILIIEIFWFLKFIYLIYLLFSRKTIAKKLKTISQKLSLNYNSSLFGLEISKKEINEIKHSGSFENIDEANIFLHSIKNDFEIYIVYKPWKDYDLFKGGKQKILLNRDILVNKLNWNKQHARHVHYLMLIYSNYQSEEFYNRNYKENIRYFLELEKYN</sequence>
<dbReference type="AlphaFoldDB" id="A0A449B1W9"/>
<keyword evidence="1" id="KW-0472">Membrane</keyword>
<evidence type="ECO:0000313" key="3">
    <source>
        <dbReference type="Proteomes" id="UP000290985"/>
    </source>
</evidence>
<dbReference type="EMBL" id="LR215036">
    <property type="protein sequence ID" value="VEU74592.1"/>
    <property type="molecule type" value="Genomic_DNA"/>
</dbReference>